<keyword evidence="2" id="KW-1185">Reference proteome</keyword>
<dbReference type="Proteomes" id="UP000824881">
    <property type="component" value="Unassembled WGS sequence"/>
</dbReference>
<organism evidence="1 2">
    <name type="scientific">Pleurotus cornucopiae</name>
    <name type="common">Cornucopia mushroom</name>
    <dbReference type="NCBI Taxonomy" id="5321"/>
    <lineage>
        <taxon>Eukaryota</taxon>
        <taxon>Fungi</taxon>
        <taxon>Dikarya</taxon>
        <taxon>Basidiomycota</taxon>
        <taxon>Agaricomycotina</taxon>
        <taxon>Agaricomycetes</taxon>
        <taxon>Agaricomycetidae</taxon>
        <taxon>Agaricales</taxon>
        <taxon>Pleurotineae</taxon>
        <taxon>Pleurotaceae</taxon>
        <taxon>Pleurotus</taxon>
    </lineage>
</organism>
<comment type="caution">
    <text evidence="1">The sequence shown here is derived from an EMBL/GenBank/DDBJ whole genome shotgun (WGS) entry which is preliminary data.</text>
</comment>
<dbReference type="EMBL" id="WQMT02000011">
    <property type="protein sequence ID" value="KAG9217555.1"/>
    <property type="molecule type" value="Genomic_DNA"/>
</dbReference>
<protein>
    <submittedName>
        <fullName evidence="1">Uncharacterized protein</fullName>
    </submittedName>
</protein>
<accession>A0ACB7IHV6</accession>
<name>A0ACB7IHV6_PLECO</name>
<sequence>MDTFDFFSTDALALLAPSASDAANTTSLLTDSSDISLSSSSSSAADACGDTEFPIDFERVSGHTTYGCLHLIFDHFLRENFDSHCRYQSQCPPSISITLIIFVTTVVAG</sequence>
<proteinExistence type="predicted"/>
<evidence type="ECO:0000313" key="1">
    <source>
        <dbReference type="EMBL" id="KAG9217555.1"/>
    </source>
</evidence>
<gene>
    <name evidence="1" type="ORF">CCMSSC00406_0008482</name>
</gene>
<evidence type="ECO:0000313" key="2">
    <source>
        <dbReference type="Proteomes" id="UP000824881"/>
    </source>
</evidence>
<reference evidence="1 2" key="1">
    <citation type="journal article" date="2021" name="Appl. Environ. Microbiol.">
        <title>Genetic linkage and physical mapping for an oyster mushroom Pleurotus cornucopiae and QTL analysis for the trait cap color.</title>
        <authorList>
            <person name="Zhang Y."/>
            <person name="Gao W."/>
            <person name="Sonnenberg A."/>
            <person name="Chen Q."/>
            <person name="Zhang J."/>
            <person name="Huang C."/>
        </authorList>
    </citation>
    <scope>NUCLEOTIDE SEQUENCE [LARGE SCALE GENOMIC DNA]</scope>
    <source>
        <strain evidence="1">CCMSSC00406</strain>
    </source>
</reference>